<dbReference type="InterPro" id="IPR000836">
    <property type="entry name" value="PRTase_dom"/>
</dbReference>
<evidence type="ECO:0000256" key="1">
    <source>
        <dbReference type="ARBA" id="ARBA00008007"/>
    </source>
</evidence>
<keyword evidence="4" id="KW-1185">Reference proteome</keyword>
<protein>
    <submittedName>
        <fullName evidence="3">ComF family protein</fullName>
    </submittedName>
</protein>
<dbReference type="Pfam" id="PF00156">
    <property type="entry name" value="Pribosyltran"/>
    <property type="match status" value="1"/>
</dbReference>
<comment type="caution">
    <text evidence="3">The sequence shown here is derived from an EMBL/GenBank/DDBJ whole genome shotgun (WGS) entry which is preliminary data.</text>
</comment>
<evidence type="ECO:0000259" key="2">
    <source>
        <dbReference type="Pfam" id="PF00156"/>
    </source>
</evidence>
<evidence type="ECO:0000313" key="4">
    <source>
        <dbReference type="Proteomes" id="UP000751852"/>
    </source>
</evidence>
<dbReference type="Proteomes" id="UP000751852">
    <property type="component" value="Unassembled WGS sequence"/>
</dbReference>
<organism evidence="3 4">
    <name type="scientific">Staphylococcus canis</name>
    <dbReference type="NCBI Taxonomy" id="2724942"/>
    <lineage>
        <taxon>Bacteria</taxon>
        <taxon>Bacillati</taxon>
        <taxon>Bacillota</taxon>
        <taxon>Bacilli</taxon>
        <taxon>Bacillales</taxon>
        <taxon>Staphylococcaceae</taxon>
        <taxon>Staphylococcus</taxon>
    </lineage>
</organism>
<dbReference type="InterPro" id="IPR029057">
    <property type="entry name" value="PRTase-like"/>
</dbReference>
<accession>A0ABS0T671</accession>
<dbReference type="InterPro" id="IPR051910">
    <property type="entry name" value="ComF/GntX_DNA_util-trans"/>
</dbReference>
<reference evidence="3 4" key="1">
    <citation type="submission" date="2020-04" db="EMBL/GenBank/DDBJ databases">
        <title>Staphylococcus species from domestic dog.</title>
        <authorList>
            <person name="Paterson G.K."/>
        </authorList>
    </citation>
    <scope>NUCLEOTIDE SEQUENCE [LARGE SCALE GENOMIC DNA]</scope>
    <source>
        <strain evidence="3 4">H16/1A</strain>
    </source>
</reference>
<dbReference type="Gene3D" id="3.40.50.2020">
    <property type="match status" value="1"/>
</dbReference>
<dbReference type="SUPFAM" id="SSF53271">
    <property type="entry name" value="PRTase-like"/>
    <property type="match status" value="1"/>
</dbReference>
<dbReference type="EMBL" id="JABANU010000001">
    <property type="protein sequence ID" value="MBI5974060.1"/>
    <property type="molecule type" value="Genomic_DNA"/>
</dbReference>
<feature type="domain" description="Phosphoribosyltransferase" evidence="2">
    <location>
        <begin position="133"/>
        <end position="193"/>
    </location>
</feature>
<proteinExistence type="inferred from homology"/>
<dbReference type="PANTHER" id="PTHR47505">
    <property type="entry name" value="DNA UTILIZATION PROTEIN YHGH"/>
    <property type="match status" value="1"/>
</dbReference>
<dbReference type="CDD" id="cd06223">
    <property type="entry name" value="PRTases_typeI"/>
    <property type="match status" value="1"/>
</dbReference>
<sequence length="198" mass="23008">MDILCERCKVGIEENRFNTSRRCTYCKGQLLNAHCVNCHQNSENTNVFDEITPLYHYDGLIKTMIHQYKFLKDIALAQVFSYYLTIPFSDYDVIIPIPSVPSNDVERTFNPVATILEMKGLQYSTCLKMYDRPKQYQLSLNQRKSASNPMYFKDEINLENKTILLIDDIYTTGSTAHHAGKLLKSKKIRKLNMLTFAR</sequence>
<dbReference type="PANTHER" id="PTHR47505:SF1">
    <property type="entry name" value="DNA UTILIZATION PROTEIN YHGH"/>
    <property type="match status" value="1"/>
</dbReference>
<name>A0ABS0T671_9STAP</name>
<evidence type="ECO:0000313" key="3">
    <source>
        <dbReference type="EMBL" id="MBI5974060.1"/>
    </source>
</evidence>
<gene>
    <name evidence="3" type="ORF">HHH54_00435</name>
</gene>
<comment type="similarity">
    <text evidence="1">Belongs to the ComF/GntX family.</text>
</comment>